<dbReference type="AlphaFoldDB" id="A0A8S3Q7V6"/>
<protein>
    <recommendedName>
        <fullName evidence="1">C2 domain-containing protein</fullName>
    </recommendedName>
</protein>
<dbReference type="SMART" id="SM00239">
    <property type="entry name" value="C2"/>
    <property type="match status" value="1"/>
</dbReference>
<dbReference type="OrthoDB" id="67700at2759"/>
<dbReference type="InterPro" id="IPR000008">
    <property type="entry name" value="C2_dom"/>
</dbReference>
<dbReference type="PANTHER" id="PTHR10024">
    <property type="entry name" value="SYNAPTOTAGMIN"/>
    <property type="match status" value="1"/>
</dbReference>
<feature type="domain" description="C2" evidence="1">
    <location>
        <begin position="120"/>
        <end position="255"/>
    </location>
</feature>
<organism evidence="2 3">
    <name type="scientific">Mytilus edulis</name>
    <name type="common">Blue mussel</name>
    <dbReference type="NCBI Taxonomy" id="6550"/>
    <lineage>
        <taxon>Eukaryota</taxon>
        <taxon>Metazoa</taxon>
        <taxon>Spiralia</taxon>
        <taxon>Lophotrochozoa</taxon>
        <taxon>Mollusca</taxon>
        <taxon>Bivalvia</taxon>
        <taxon>Autobranchia</taxon>
        <taxon>Pteriomorphia</taxon>
        <taxon>Mytilida</taxon>
        <taxon>Mytiloidea</taxon>
        <taxon>Mytilidae</taxon>
        <taxon>Mytilinae</taxon>
        <taxon>Mytilus</taxon>
    </lineage>
</organism>
<evidence type="ECO:0000313" key="2">
    <source>
        <dbReference type="EMBL" id="CAG2190098.1"/>
    </source>
</evidence>
<dbReference type="CDD" id="cd00276">
    <property type="entry name" value="C2B_Synaptotagmin"/>
    <property type="match status" value="1"/>
</dbReference>
<reference evidence="2" key="1">
    <citation type="submission" date="2021-03" db="EMBL/GenBank/DDBJ databases">
        <authorList>
            <person name="Bekaert M."/>
        </authorList>
    </citation>
    <scope>NUCLEOTIDE SEQUENCE</scope>
</reference>
<comment type="caution">
    <text evidence="2">The sequence shown here is derived from an EMBL/GenBank/DDBJ whole genome shotgun (WGS) entry which is preliminary data.</text>
</comment>
<gene>
    <name evidence="2" type="ORF">MEDL_5417</name>
</gene>
<dbReference type="SUPFAM" id="SSF49562">
    <property type="entry name" value="C2 domain (Calcium/lipid-binding domain, CaLB)"/>
    <property type="match status" value="1"/>
</dbReference>
<dbReference type="PROSITE" id="PS50004">
    <property type="entry name" value="C2"/>
    <property type="match status" value="1"/>
</dbReference>
<proteinExistence type="predicted"/>
<sequence>MVKEDLTRIQTEQDSMGKSHKLLQFDHLDTKMDVLSLQLDNEMLKKSHDLLQGDSLQTRTNLRELASIQEDYVPKNRRALIDQLLDEWQKNQDTGTKKRRLDAKEKFGYSNVDSMDQREDIGDVSIGPNYLPTAKKLYLTIVKIRGSRPMNKQDNITDAYARVALMFDGRHLKKSKTIIKKGDLNPEFDETFAFDVPSQKLGSVYFRVSLLHAGKTKEEHRLLGRVYIGPNLDAESHAHWMEMIQLPRKQVTAWHKIQG</sequence>
<evidence type="ECO:0000259" key="1">
    <source>
        <dbReference type="PROSITE" id="PS50004"/>
    </source>
</evidence>
<dbReference type="Pfam" id="PF00168">
    <property type="entry name" value="C2"/>
    <property type="match status" value="1"/>
</dbReference>
<dbReference type="InterPro" id="IPR035892">
    <property type="entry name" value="C2_domain_sf"/>
</dbReference>
<dbReference type="EMBL" id="CAJPWZ010000312">
    <property type="protein sequence ID" value="CAG2190098.1"/>
    <property type="molecule type" value="Genomic_DNA"/>
</dbReference>
<accession>A0A8S3Q7V6</accession>
<keyword evidence="3" id="KW-1185">Reference proteome</keyword>
<name>A0A8S3Q7V6_MYTED</name>
<dbReference type="Proteomes" id="UP000683360">
    <property type="component" value="Unassembled WGS sequence"/>
</dbReference>
<evidence type="ECO:0000313" key="3">
    <source>
        <dbReference type="Proteomes" id="UP000683360"/>
    </source>
</evidence>
<dbReference type="Gene3D" id="2.60.40.150">
    <property type="entry name" value="C2 domain"/>
    <property type="match status" value="1"/>
</dbReference>